<gene>
    <name evidence="1" type="ORF">FOJ82_00390</name>
</gene>
<proteinExistence type="predicted"/>
<organism evidence="1 2">
    <name type="scientific">Tessaracoccus rhinocerotis</name>
    <dbReference type="NCBI Taxonomy" id="1689449"/>
    <lineage>
        <taxon>Bacteria</taxon>
        <taxon>Bacillati</taxon>
        <taxon>Actinomycetota</taxon>
        <taxon>Actinomycetes</taxon>
        <taxon>Propionibacteriales</taxon>
        <taxon>Propionibacteriaceae</taxon>
        <taxon>Tessaracoccus</taxon>
    </lineage>
</organism>
<protein>
    <submittedName>
        <fullName evidence="1">Uncharacterized protein</fullName>
    </submittedName>
</protein>
<sequence length="60" mass="6815">MFETAVTAADTAEMRKARGAFFTPEPIARYVTDWAVRASGDTKLGFLEARRRHRQWADAL</sequence>
<reference evidence="1 2" key="1">
    <citation type="submission" date="2019-07" db="EMBL/GenBank/DDBJ databases">
        <authorList>
            <person name="Zhou L.-Y."/>
        </authorList>
    </citation>
    <scope>NUCLEOTIDE SEQUENCE [LARGE SCALE GENOMIC DNA]</scope>
    <source>
        <strain evidence="1 2">YIM 101269</strain>
    </source>
</reference>
<dbReference type="EMBL" id="VKKG01000001">
    <property type="protein sequence ID" value="TRY19411.1"/>
    <property type="molecule type" value="Genomic_DNA"/>
</dbReference>
<dbReference type="Proteomes" id="UP000317638">
    <property type="component" value="Unassembled WGS sequence"/>
</dbReference>
<dbReference type="OrthoDB" id="32195at2"/>
<evidence type="ECO:0000313" key="2">
    <source>
        <dbReference type="Proteomes" id="UP000317638"/>
    </source>
</evidence>
<dbReference type="AlphaFoldDB" id="A0A553K3Y3"/>
<name>A0A553K3Y3_9ACTN</name>
<keyword evidence="2" id="KW-1185">Reference proteome</keyword>
<accession>A0A553K3Y3</accession>
<evidence type="ECO:0000313" key="1">
    <source>
        <dbReference type="EMBL" id="TRY19411.1"/>
    </source>
</evidence>
<comment type="caution">
    <text evidence="1">The sequence shown here is derived from an EMBL/GenBank/DDBJ whole genome shotgun (WGS) entry which is preliminary data.</text>
</comment>